<dbReference type="Gene3D" id="3.20.20.70">
    <property type="entry name" value="Aldolase class I"/>
    <property type="match status" value="1"/>
</dbReference>
<sequence>MTSALARSAAFCDRFGLRLPILLAPMAGACPPALSIAVANAGGMGACGALLMPPPAILAWAAEVRGAANGPFSLNLWIPDPPPVRDAAREAAVRRVLGTWGPEVPPEAGDATTPDFDEQCEALLQAAPAAVSSIMGLFPAAFVERLKARGITWMATVSTVAEARAAEAAGADILVAQGAEAGGHRGRFDAARAEAEMVGLMALVPAVVDAVRLPVVATGGIADARGVAAALALGASAAQIGTGFLRTPEAGIAPAWAEALGGAAPEGTRVSRVFSGRAGRSLATAYVEAATAPDAPPPAPYPVQRGLTGAMRERGTKAGEIGRIQAWAGQAAGLARAEPAGEIARSVWEGARRLLA</sequence>
<evidence type="ECO:0000256" key="7">
    <source>
        <dbReference type="ARBA" id="ARBA00023033"/>
    </source>
</evidence>
<dbReference type="InterPro" id="IPR004136">
    <property type="entry name" value="NMO"/>
</dbReference>
<keyword evidence="3" id="KW-0216">Detoxification</keyword>
<dbReference type="EMBL" id="JAETWB010000009">
    <property type="protein sequence ID" value="MBL6079940.1"/>
    <property type="molecule type" value="Genomic_DNA"/>
</dbReference>
<evidence type="ECO:0000256" key="2">
    <source>
        <dbReference type="ARBA" id="ARBA00009881"/>
    </source>
</evidence>
<dbReference type="PANTHER" id="PTHR42747">
    <property type="entry name" value="NITRONATE MONOOXYGENASE-RELATED"/>
    <property type="match status" value="1"/>
</dbReference>
<comment type="similarity">
    <text evidence="2">Belongs to the nitronate monooxygenase family. NMO class I subfamily.</text>
</comment>
<dbReference type="CDD" id="cd04730">
    <property type="entry name" value="NPD_like"/>
    <property type="match status" value="1"/>
</dbReference>
<comment type="catalytic activity">
    <reaction evidence="9">
        <text>3 propionate 3-nitronate + 3 O2 + H2O = 3 3-oxopropanoate + 2 nitrate + nitrite + H2O2 + 3 H(+)</text>
        <dbReference type="Rhea" id="RHEA:57332"/>
        <dbReference type="ChEBI" id="CHEBI:15377"/>
        <dbReference type="ChEBI" id="CHEBI:15378"/>
        <dbReference type="ChEBI" id="CHEBI:15379"/>
        <dbReference type="ChEBI" id="CHEBI:16240"/>
        <dbReference type="ChEBI" id="CHEBI:16301"/>
        <dbReference type="ChEBI" id="CHEBI:17632"/>
        <dbReference type="ChEBI" id="CHEBI:33190"/>
        <dbReference type="ChEBI" id="CHEBI:136067"/>
    </reaction>
</comment>
<dbReference type="PANTHER" id="PTHR42747:SF3">
    <property type="entry name" value="NITRONATE MONOOXYGENASE-RELATED"/>
    <property type="match status" value="1"/>
</dbReference>
<keyword evidence="4" id="KW-0285">Flavoprotein</keyword>
<keyword evidence="11" id="KW-1185">Reference proteome</keyword>
<accession>A0ABS1U5H6</accession>
<dbReference type="GO" id="GO:0004497">
    <property type="term" value="F:monooxygenase activity"/>
    <property type="evidence" value="ECO:0007669"/>
    <property type="project" value="UniProtKB-KW"/>
</dbReference>
<keyword evidence="6" id="KW-0560">Oxidoreductase</keyword>
<dbReference type="Pfam" id="PF03060">
    <property type="entry name" value="NMO"/>
    <property type="match status" value="1"/>
</dbReference>
<evidence type="ECO:0000256" key="3">
    <source>
        <dbReference type="ARBA" id="ARBA00022575"/>
    </source>
</evidence>
<gene>
    <name evidence="10" type="ORF">JMJ56_18120</name>
</gene>
<dbReference type="InterPro" id="IPR013785">
    <property type="entry name" value="Aldolase_TIM"/>
</dbReference>
<comment type="cofactor">
    <cofactor evidence="1">
        <name>FMN</name>
        <dbReference type="ChEBI" id="CHEBI:58210"/>
    </cofactor>
</comment>
<evidence type="ECO:0000313" key="10">
    <source>
        <dbReference type="EMBL" id="MBL6079940.1"/>
    </source>
</evidence>
<protein>
    <recommendedName>
        <fullName evidence="8">Propionate 3-nitronate monooxygenase</fullName>
    </recommendedName>
</protein>
<proteinExistence type="inferred from homology"/>
<evidence type="ECO:0000256" key="9">
    <source>
        <dbReference type="ARBA" id="ARBA00049401"/>
    </source>
</evidence>
<evidence type="ECO:0000256" key="8">
    <source>
        <dbReference type="ARBA" id="ARBA00031155"/>
    </source>
</evidence>
<reference evidence="10 11" key="1">
    <citation type="submission" date="2021-01" db="EMBL/GenBank/DDBJ databases">
        <title>Belnapia mucosa sp. nov. and Belnapia arida sp. nov., isolated from the Tabernas Desert (Almeria, Spain).</title>
        <authorList>
            <person name="Molina-Menor E."/>
            <person name="Vidal-Verdu A."/>
            <person name="Calonge A."/>
            <person name="Satari L."/>
            <person name="Pereto J."/>
            <person name="Porcar M."/>
        </authorList>
    </citation>
    <scope>NUCLEOTIDE SEQUENCE [LARGE SCALE GENOMIC DNA]</scope>
    <source>
        <strain evidence="10 11">T18</strain>
    </source>
</reference>
<dbReference type="RefSeq" id="WP_202833174.1">
    <property type="nucleotide sequence ID" value="NZ_JAETWB010000009.1"/>
</dbReference>
<dbReference type="PROSITE" id="PS51257">
    <property type="entry name" value="PROKAR_LIPOPROTEIN"/>
    <property type="match status" value="1"/>
</dbReference>
<evidence type="ECO:0000256" key="1">
    <source>
        <dbReference type="ARBA" id="ARBA00001917"/>
    </source>
</evidence>
<evidence type="ECO:0000256" key="6">
    <source>
        <dbReference type="ARBA" id="ARBA00023002"/>
    </source>
</evidence>
<evidence type="ECO:0000256" key="5">
    <source>
        <dbReference type="ARBA" id="ARBA00022643"/>
    </source>
</evidence>
<organism evidence="10 11">
    <name type="scientific">Belnapia arida</name>
    <dbReference type="NCBI Taxonomy" id="2804533"/>
    <lineage>
        <taxon>Bacteria</taxon>
        <taxon>Pseudomonadati</taxon>
        <taxon>Pseudomonadota</taxon>
        <taxon>Alphaproteobacteria</taxon>
        <taxon>Acetobacterales</taxon>
        <taxon>Roseomonadaceae</taxon>
        <taxon>Belnapia</taxon>
    </lineage>
</organism>
<dbReference type="Proteomes" id="UP000660885">
    <property type="component" value="Unassembled WGS sequence"/>
</dbReference>
<keyword evidence="7 10" id="KW-0503">Monooxygenase</keyword>
<evidence type="ECO:0000256" key="4">
    <source>
        <dbReference type="ARBA" id="ARBA00022630"/>
    </source>
</evidence>
<evidence type="ECO:0000313" key="11">
    <source>
        <dbReference type="Proteomes" id="UP000660885"/>
    </source>
</evidence>
<dbReference type="SUPFAM" id="SSF51412">
    <property type="entry name" value="Inosine monophosphate dehydrogenase (IMPDH)"/>
    <property type="match status" value="1"/>
</dbReference>
<name>A0ABS1U5H6_9PROT</name>
<keyword evidence="5" id="KW-0288">FMN</keyword>
<comment type="caution">
    <text evidence="10">The sequence shown here is derived from an EMBL/GenBank/DDBJ whole genome shotgun (WGS) entry which is preliminary data.</text>
</comment>